<keyword evidence="5 7" id="KW-0862">Zinc</keyword>
<dbReference type="Pfam" id="PF01457">
    <property type="entry name" value="Peptidase_M8"/>
    <property type="match status" value="1"/>
</dbReference>
<feature type="chain" id="PRO_5030940426" description="VWFD domain-containing protein" evidence="9">
    <location>
        <begin position="26"/>
        <end position="854"/>
    </location>
</feature>
<dbReference type="GO" id="GO:0006508">
    <property type="term" value="P:proteolysis"/>
    <property type="evidence" value="ECO:0007669"/>
    <property type="project" value="UniProtKB-KW"/>
</dbReference>
<feature type="domain" description="VWFD" evidence="10">
    <location>
        <begin position="496"/>
        <end position="663"/>
    </location>
</feature>
<evidence type="ECO:0000259" key="10">
    <source>
        <dbReference type="PROSITE" id="PS51233"/>
    </source>
</evidence>
<comment type="cofactor">
    <cofactor evidence="7">
        <name>Zn(2+)</name>
        <dbReference type="ChEBI" id="CHEBI:29105"/>
    </cofactor>
    <text evidence="7">Binds 1 zinc ion per subunit.</text>
</comment>
<evidence type="ECO:0000256" key="8">
    <source>
        <dbReference type="SAM" id="MobiDB-lite"/>
    </source>
</evidence>
<reference evidence="11" key="1">
    <citation type="submission" date="2021-01" db="EMBL/GenBank/DDBJ databases">
        <authorList>
            <person name="Corre E."/>
            <person name="Pelletier E."/>
            <person name="Niang G."/>
            <person name="Scheremetjew M."/>
            <person name="Finn R."/>
            <person name="Kale V."/>
            <person name="Holt S."/>
            <person name="Cochrane G."/>
            <person name="Meng A."/>
            <person name="Brown T."/>
            <person name="Cohen L."/>
        </authorList>
    </citation>
    <scope>NUCLEOTIDE SEQUENCE</scope>
    <source>
        <strain evidence="11">CCMP127</strain>
    </source>
</reference>
<protein>
    <recommendedName>
        <fullName evidence="10">VWFD domain-containing protein</fullName>
    </recommendedName>
</protein>
<feature type="compositionally biased region" description="Polar residues" evidence="8">
    <location>
        <begin position="821"/>
        <end position="841"/>
    </location>
</feature>
<dbReference type="GO" id="GO:0004222">
    <property type="term" value="F:metalloendopeptidase activity"/>
    <property type="evidence" value="ECO:0007669"/>
    <property type="project" value="InterPro"/>
</dbReference>
<evidence type="ECO:0000256" key="2">
    <source>
        <dbReference type="ARBA" id="ARBA00022670"/>
    </source>
</evidence>
<gene>
    <name evidence="11" type="ORF">ACOF00016_LOCUS3687</name>
</gene>
<keyword evidence="6 7" id="KW-0482">Metalloprotease</keyword>
<dbReference type="EMBL" id="HBIM01004313">
    <property type="protein sequence ID" value="CAE0405695.1"/>
    <property type="molecule type" value="Transcribed_RNA"/>
</dbReference>
<dbReference type="SUPFAM" id="SSF55486">
    <property type="entry name" value="Metalloproteases ('zincins'), catalytic domain"/>
    <property type="match status" value="2"/>
</dbReference>
<dbReference type="GO" id="GO:0007155">
    <property type="term" value="P:cell adhesion"/>
    <property type="evidence" value="ECO:0007669"/>
    <property type="project" value="InterPro"/>
</dbReference>
<feature type="compositionally biased region" description="Pro residues" evidence="8">
    <location>
        <begin position="480"/>
        <end position="489"/>
    </location>
</feature>
<dbReference type="AlphaFoldDB" id="A0A7S3P480"/>
<sequence length="854" mass="93851">MLTSKRFIILILLTYGLLWVARKAATPADDYGDEGRKNAVGATELTLHGEAGQSVVDNKAEGTALVMTSKHMAPPDGSEEAEDPVDVDVMNGTVVSDQRHLQNVVTDYTLCDFEPGHENKFNICVIFVDKGEDLPDTVKQAIRKAAMFWEQALPDDIGDMKFDKRRLKPFRTHCKLSKKIRTMLVDDIVICVDARNIKEPDALAAAKIRYYRGGFARLSTVTYNTRYKGGLQNENPLLLEKVAMHELAHALGFTRGLMDKRGFFQYEGPYGVREFSRMTGCKPRDGDRYYPPMRDKDDLTRERGFWKKFKGIIGSHWDADCLGSELMNPFTSSVVEVSPLTLAVFEDLGYPNVNYDMAFPNFKERLKGKPCICYDNCLDTQHWCENERRCQRNGVCCEGSPDDCYDCGDDKHWCENEGVCEPKGVCCDGTPNDPCCGSTDPCCGSTDPCCGSTDPCCGSMDPECGTRLCPDGQRVANTQPCPPGNPPPGQMTSPDQTGRAYPDPHFNTWNGKFYDYHGECDMILVQNSFVDIHIRTQEMSGWSDITNVALRILGDVIEYNSHGEFYFNHVLEAPATSMGGAYPITRSSQQIEIDLSGGQTIRVSRGYGLSIQVAAHESDFADSQGMWGNWSGAMVGRDGVTVYESNTTEFALHWQVSKDLGDPELFLGSNSLPNAPLCTEPGGAYNPTPEELATAEAACANTADPTLRANCVFDVSLTGDALWADSTVYEDPLSAVPGRCIAYEYVNAYQGNCQTLGGTCVWRCDSERYTCLSQLCSEVGNITVVGDVRRRLSLVEGCSCALPLPGGFPSSAPSESLPPLQGQSPTNVPTESSFSPYSSAPTGLFDVSRRTGLE</sequence>
<proteinExistence type="inferred from homology"/>
<evidence type="ECO:0000256" key="4">
    <source>
        <dbReference type="ARBA" id="ARBA00022801"/>
    </source>
</evidence>
<name>A0A7S3P480_9STRA</name>
<dbReference type="InterPro" id="IPR001577">
    <property type="entry name" value="Peptidase_M8"/>
</dbReference>
<keyword evidence="2" id="KW-0645">Protease</keyword>
<feature type="signal peptide" evidence="9">
    <location>
        <begin position="1"/>
        <end position="25"/>
    </location>
</feature>
<dbReference type="Pfam" id="PF00094">
    <property type="entry name" value="VWD"/>
    <property type="match status" value="1"/>
</dbReference>
<organism evidence="11">
    <name type="scientific">Amphora coffeiformis</name>
    <dbReference type="NCBI Taxonomy" id="265554"/>
    <lineage>
        <taxon>Eukaryota</taxon>
        <taxon>Sar</taxon>
        <taxon>Stramenopiles</taxon>
        <taxon>Ochrophyta</taxon>
        <taxon>Bacillariophyta</taxon>
        <taxon>Bacillariophyceae</taxon>
        <taxon>Bacillariophycidae</taxon>
        <taxon>Thalassiophysales</taxon>
        <taxon>Catenulaceae</taxon>
        <taxon>Amphora</taxon>
    </lineage>
</organism>
<feature type="region of interest" description="Disordered" evidence="8">
    <location>
        <begin position="479"/>
        <end position="499"/>
    </location>
</feature>
<keyword evidence="9" id="KW-0732">Signal</keyword>
<feature type="compositionally biased region" description="Low complexity" evidence="8">
    <location>
        <begin position="811"/>
        <end position="820"/>
    </location>
</feature>
<dbReference type="PROSITE" id="PS51233">
    <property type="entry name" value="VWFD"/>
    <property type="match status" value="1"/>
</dbReference>
<evidence type="ECO:0000256" key="3">
    <source>
        <dbReference type="ARBA" id="ARBA00022723"/>
    </source>
</evidence>
<evidence type="ECO:0000256" key="9">
    <source>
        <dbReference type="SAM" id="SignalP"/>
    </source>
</evidence>
<evidence type="ECO:0000256" key="6">
    <source>
        <dbReference type="ARBA" id="ARBA00023049"/>
    </source>
</evidence>
<dbReference type="GO" id="GO:0016020">
    <property type="term" value="C:membrane"/>
    <property type="evidence" value="ECO:0007669"/>
    <property type="project" value="InterPro"/>
</dbReference>
<comment type="similarity">
    <text evidence="1">Belongs to the peptidase M8 family.</text>
</comment>
<evidence type="ECO:0000256" key="5">
    <source>
        <dbReference type="ARBA" id="ARBA00022833"/>
    </source>
</evidence>
<accession>A0A7S3P480</accession>
<keyword evidence="4" id="KW-0378">Hydrolase</keyword>
<feature type="region of interest" description="Disordered" evidence="8">
    <location>
        <begin position="811"/>
        <end position="854"/>
    </location>
</feature>
<dbReference type="Gene3D" id="3.90.132.10">
    <property type="entry name" value="Leishmanolysin , domain 2"/>
    <property type="match status" value="1"/>
</dbReference>
<feature type="binding site" evidence="7">
    <location>
        <position position="316"/>
    </location>
    <ligand>
        <name>Zn(2+)</name>
        <dbReference type="ChEBI" id="CHEBI:29105"/>
        <note>catalytic</note>
    </ligand>
</feature>
<dbReference type="GO" id="GO:0046872">
    <property type="term" value="F:metal ion binding"/>
    <property type="evidence" value="ECO:0007669"/>
    <property type="project" value="UniProtKB-KW"/>
</dbReference>
<evidence type="ECO:0000256" key="1">
    <source>
        <dbReference type="ARBA" id="ARBA00005860"/>
    </source>
</evidence>
<keyword evidence="3 7" id="KW-0479">Metal-binding</keyword>
<evidence type="ECO:0000313" key="11">
    <source>
        <dbReference type="EMBL" id="CAE0405695.1"/>
    </source>
</evidence>
<evidence type="ECO:0000256" key="7">
    <source>
        <dbReference type="PIRSR" id="PIRSR601577-2"/>
    </source>
</evidence>
<dbReference type="InterPro" id="IPR001846">
    <property type="entry name" value="VWF_type-D"/>
</dbReference>